<dbReference type="Proteomes" id="UP000006790">
    <property type="component" value="Chromosome 3"/>
</dbReference>
<proteinExistence type="inferred from homology"/>
<dbReference type="eggNOG" id="KOG3789">
    <property type="taxonomic scope" value="Eukaryota"/>
</dbReference>
<dbReference type="PANTHER" id="PTHR12991">
    <property type="entry name" value="NITROGEN PERMEASE REGULATOR 2/TUMOR SUPPRESSOR CANDIDATE 4"/>
    <property type="match status" value="1"/>
</dbReference>
<accession>G8JQW9</accession>
<evidence type="ECO:0000313" key="4">
    <source>
        <dbReference type="Proteomes" id="UP000006790"/>
    </source>
</evidence>
<dbReference type="GO" id="GO:0009410">
    <property type="term" value="P:response to xenobiotic stimulus"/>
    <property type="evidence" value="ECO:0007669"/>
    <property type="project" value="EnsemblFungi"/>
</dbReference>
<dbReference type="GO" id="GO:0015824">
    <property type="term" value="P:proline transport"/>
    <property type="evidence" value="ECO:0007669"/>
    <property type="project" value="EnsemblFungi"/>
</dbReference>
<dbReference type="GO" id="GO:0010508">
    <property type="term" value="P:positive regulation of autophagy"/>
    <property type="evidence" value="ECO:0007669"/>
    <property type="project" value="EnsemblFungi"/>
</dbReference>
<feature type="region of interest" description="Disordered" evidence="2">
    <location>
        <begin position="145"/>
        <end position="164"/>
    </location>
</feature>
<dbReference type="GO" id="GO:0034198">
    <property type="term" value="P:cellular response to amino acid starvation"/>
    <property type="evidence" value="ECO:0007669"/>
    <property type="project" value="EnsemblFungi"/>
</dbReference>
<sequence>MSNHFDGFVPIHSIFYSLFHPTEGTKVRFQFPPDSLENSGISFDTIKNYVIPKPQLCNKLLTFKYGSYRLVCYPVNINASYYARNSFSFDFVFVFPYDSATSPYEPAIGRLGKMFRVLEEQSQVLSKIERDPIYYHLKTQDVKAVDQNSEEPESKNNPQNCNDKIRRGHHEHAFEKYHEIMKHIAMNEKQLSIEDLITKLYEDLNNYSECLIPMDSGNAIDIKLFPLLAPPNSCFSVEDVPIAKLNLIDWVDVNWDPTMVKIVPYINGINSIAKISKYSDSDVGLVMECVKHLIYYDCVVLVDMFQFSNIYAPTSQLSEFLTDPSIARECQLYVISSEDSELHQLPFEGRPNANHSRNPTASTITFGTLKRTIYTNPRPESFSSNTEFAQKPNANTSLPSEPSITHSSKNSEFNHENNKGILNRTLPTRSCLFDLYRSLSQGQTMKDWYKMNFEVIRKNRIDVRRFITFGVFRKLIYRCYSYPVAKSIGTLDMLKRFDYASLPNNFMSPKNNNSNNVFSTADICVDFGEPSQFRKKPLVPNTDAADEVLRDAYKKLSLNERLPNPLDQITRSKKLSLENDASANVDNRKLSSSTSGTAKVLFDMKDRLSNKDFEYRDQNAASTELKRKRQQQFLLLKSIKNVDSFDKIAIKLEINKQEVEELLKATGEYNIINS</sequence>
<dbReference type="GO" id="GO:0015840">
    <property type="term" value="P:urea transport"/>
    <property type="evidence" value="ECO:0007669"/>
    <property type="project" value="EnsemblFungi"/>
</dbReference>
<protein>
    <recommendedName>
        <fullName evidence="5">Nitrogen permease regulator 2</fullName>
    </recommendedName>
</protein>
<dbReference type="Pfam" id="PF06218">
    <property type="entry name" value="NPR2"/>
    <property type="match status" value="1"/>
</dbReference>
<dbReference type="OMA" id="IDVNWDP"/>
<dbReference type="GO" id="GO:1990130">
    <property type="term" value="C:GATOR1 complex"/>
    <property type="evidence" value="ECO:0007669"/>
    <property type="project" value="EnsemblFungi"/>
</dbReference>
<dbReference type="GeneID" id="11472056"/>
<dbReference type="AlphaFoldDB" id="G8JQW9"/>
<gene>
    <name evidence="3" type="ordered locus">Ecym_3021</name>
</gene>
<evidence type="ECO:0008006" key="5">
    <source>
        <dbReference type="Google" id="ProtNLM"/>
    </source>
</evidence>
<dbReference type="InParanoid" id="G8JQW9"/>
<dbReference type="GO" id="GO:2000785">
    <property type="term" value="P:regulation of autophagosome assembly"/>
    <property type="evidence" value="ECO:0007669"/>
    <property type="project" value="EnsemblFungi"/>
</dbReference>
<dbReference type="RefSeq" id="XP_003645355.1">
    <property type="nucleotide sequence ID" value="XM_003645307.1"/>
</dbReference>
<reference evidence="4" key="1">
    <citation type="journal article" date="2012" name="G3 (Bethesda)">
        <title>Pichia sorbitophila, an interspecies yeast hybrid reveals early steps of genome resolution following polyploidization.</title>
        <authorList>
            <person name="Leh Louis V."/>
            <person name="Despons L."/>
            <person name="Friedrich A."/>
            <person name="Martin T."/>
            <person name="Durrens P."/>
            <person name="Casaregola S."/>
            <person name="Neuveglise C."/>
            <person name="Fairhead C."/>
            <person name="Marck C."/>
            <person name="Cruz J.A."/>
            <person name="Straub M.L."/>
            <person name="Kugler V."/>
            <person name="Sacerdot C."/>
            <person name="Uzunov Z."/>
            <person name="Thierry A."/>
            <person name="Weiss S."/>
            <person name="Bleykasten C."/>
            <person name="De Montigny J."/>
            <person name="Jacques N."/>
            <person name="Jung P."/>
            <person name="Lemaire M."/>
            <person name="Mallet S."/>
            <person name="Morel G."/>
            <person name="Richard G.F."/>
            <person name="Sarkar A."/>
            <person name="Savel G."/>
            <person name="Schacherer J."/>
            <person name="Seret M.L."/>
            <person name="Talla E."/>
            <person name="Samson G."/>
            <person name="Jubin C."/>
            <person name="Poulain J."/>
            <person name="Vacherie B."/>
            <person name="Barbe V."/>
            <person name="Pelletier E."/>
            <person name="Sherman D.J."/>
            <person name="Westhof E."/>
            <person name="Weissenbach J."/>
            <person name="Baret P.V."/>
            <person name="Wincker P."/>
            <person name="Gaillardin C."/>
            <person name="Dujon B."/>
            <person name="Souciet J.L."/>
        </authorList>
    </citation>
    <scope>NUCLEOTIDE SEQUENCE [LARGE SCALE GENOMIC DNA]</scope>
    <source>
        <strain evidence="4">CBS 270.75 / DBVPG 7215 / KCTC 17166 / NRRL Y-17582</strain>
    </source>
</reference>
<dbReference type="GO" id="GO:0006995">
    <property type="term" value="P:cellular response to nitrogen starvation"/>
    <property type="evidence" value="ECO:0007669"/>
    <property type="project" value="EnsemblFungi"/>
</dbReference>
<dbReference type="OrthoDB" id="338854at2759"/>
<evidence type="ECO:0000256" key="1">
    <source>
        <dbReference type="ARBA" id="ARBA00008433"/>
    </source>
</evidence>
<dbReference type="PANTHER" id="PTHR12991:SF10">
    <property type="entry name" value="GATOR COMPLEX PROTEIN NPRL2"/>
    <property type="match status" value="1"/>
</dbReference>
<dbReference type="STRING" id="931890.G8JQW9"/>
<dbReference type="GO" id="GO:1904262">
    <property type="term" value="P:negative regulation of TORC1 signaling"/>
    <property type="evidence" value="ECO:0007669"/>
    <property type="project" value="EnsemblFungi"/>
</dbReference>
<dbReference type="FunCoup" id="G8JQW9">
    <property type="interactions" value="196"/>
</dbReference>
<organism evidence="3 4">
    <name type="scientific">Eremothecium cymbalariae (strain CBS 270.75 / DBVPG 7215 / KCTC 17166 / NRRL Y-17582)</name>
    <name type="common">Yeast</name>
    <dbReference type="NCBI Taxonomy" id="931890"/>
    <lineage>
        <taxon>Eukaryota</taxon>
        <taxon>Fungi</taxon>
        <taxon>Dikarya</taxon>
        <taxon>Ascomycota</taxon>
        <taxon>Saccharomycotina</taxon>
        <taxon>Saccharomycetes</taxon>
        <taxon>Saccharomycetales</taxon>
        <taxon>Saccharomycetaceae</taxon>
        <taxon>Eremothecium</taxon>
    </lineage>
</organism>
<comment type="similarity">
    <text evidence="1">Belongs to the NPR2 family.</text>
</comment>
<evidence type="ECO:0000256" key="2">
    <source>
        <dbReference type="SAM" id="MobiDB-lite"/>
    </source>
</evidence>
<feature type="compositionally biased region" description="Polar residues" evidence="2">
    <location>
        <begin position="381"/>
        <end position="411"/>
    </location>
</feature>
<dbReference type="GO" id="GO:0005096">
    <property type="term" value="F:GTPase activator activity"/>
    <property type="evidence" value="ECO:0007669"/>
    <property type="project" value="TreeGrafter"/>
</dbReference>
<keyword evidence="4" id="KW-1185">Reference proteome</keyword>
<dbReference type="InterPro" id="IPR009348">
    <property type="entry name" value="NPR2-like"/>
</dbReference>
<dbReference type="HOGENOM" id="CLU_014995_3_0_1"/>
<evidence type="ECO:0000313" key="3">
    <source>
        <dbReference type="EMBL" id="AET38538.1"/>
    </source>
</evidence>
<dbReference type="GO" id="GO:0005774">
    <property type="term" value="C:vacuolar membrane"/>
    <property type="evidence" value="ECO:0007669"/>
    <property type="project" value="TreeGrafter"/>
</dbReference>
<name>G8JQW9_ERECY</name>
<feature type="region of interest" description="Disordered" evidence="2">
    <location>
        <begin position="379"/>
        <end position="418"/>
    </location>
</feature>
<dbReference type="KEGG" id="erc:Ecym_3021"/>
<dbReference type="EMBL" id="CP002499">
    <property type="protein sequence ID" value="AET38538.1"/>
    <property type="molecule type" value="Genomic_DNA"/>
</dbReference>